<keyword evidence="7" id="KW-1185">Reference proteome</keyword>
<protein>
    <submittedName>
        <fullName evidence="6">VirB3 family type IV secretion system protein</fullName>
    </submittedName>
</protein>
<evidence type="ECO:0000313" key="7">
    <source>
        <dbReference type="Proteomes" id="UP001279681"/>
    </source>
</evidence>
<evidence type="ECO:0000256" key="1">
    <source>
        <dbReference type="ARBA" id="ARBA00004370"/>
    </source>
</evidence>
<dbReference type="RefSeq" id="WP_320314454.1">
    <property type="nucleotide sequence ID" value="NZ_JAVIKH010000020.1"/>
</dbReference>
<sequence>MKKNRVPVCQGLIKPQTIMGVSREAFILNITLGGVFLLALKQPILLVINFIIHFILRGVCKRDPLLIKIFFKRYSKQKDYLNEG</sequence>
<keyword evidence="2 5" id="KW-0812">Transmembrane</keyword>
<comment type="caution">
    <text evidence="6">The sequence shown here is derived from an EMBL/GenBank/DDBJ whole genome shotgun (WGS) entry which is preliminary data.</text>
</comment>
<dbReference type="InterPro" id="IPR007792">
    <property type="entry name" value="T4SS_VirB3/TrbD/AvhB"/>
</dbReference>
<evidence type="ECO:0000256" key="3">
    <source>
        <dbReference type="ARBA" id="ARBA00022989"/>
    </source>
</evidence>
<gene>
    <name evidence="6" type="ORF">RFV38_11470</name>
</gene>
<organism evidence="6 7">
    <name type="scientific">Candidatus Cetobacterium colombiensis</name>
    <dbReference type="NCBI Taxonomy" id="3073100"/>
    <lineage>
        <taxon>Bacteria</taxon>
        <taxon>Fusobacteriati</taxon>
        <taxon>Fusobacteriota</taxon>
        <taxon>Fusobacteriia</taxon>
        <taxon>Fusobacteriales</taxon>
        <taxon>Fusobacteriaceae</taxon>
        <taxon>Cetobacterium</taxon>
    </lineage>
</organism>
<dbReference type="Pfam" id="PF05101">
    <property type="entry name" value="VirB3"/>
    <property type="match status" value="1"/>
</dbReference>
<evidence type="ECO:0000256" key="2">
    <source>
        <dbReference type="ARBA" id="ARBA00022692"/>
    </source>
</evidence>
<evidence type="ECO:0000313" key="6">
    <source>
        <dbReference type="EMBL" id="MDX8337100.1"/>
    </source>
</evidence>
<keyword evidence="3 5" id="KW-1133">Transmembrane helix</keyword>
<proteinExistence type="predicted"/>
<reference evidence="7" key="1">
    <citation type="submission" date="2023-07" db="EMBL/GenBank/DDBJ databases">
        <authorList>
            <person name="Colorado M.A."/>
            <person name="Villamil L.M."/>
            <person name="Melo J.F."/>
            <person name="Rodriguez J.A."/>
            <person name="Ruiz R.Y."/>
        </authorList>
    </citation>
    <scope>NUCLEOTIDE SEQUENCE [LARGE SCALE GENOMIC DNA]</scope>
    <source>
        <strain evidence="7">C33</strain>
    </source>
</reference>
<evidence type="ECO:0000256" key="5">
    <source>
        <dbReference type="SAM" id="Phobius"/>
    </source>
</evidence>
<name>A0ABU4WD63_9FUSO</name>
<comment type="subcellular location">
    <subcellularLocation>
        <location evidence="1">Membrane</location>
    </subcellularLocation>
</comment>
<dbReference type="EMBL" id="JAVIKH010000020">
    <property type="protein sequence ID" value="MDX8337100.1"/>
    <property type="molecule type" value="Genomic_DNA"/>
</dbReference>
<evidence type="ECO:0000256" key="4">
    <source>
        <dbReference type="ARBA" id="ARBA00023136"/>
    </source>
</evidence>
<feature type="transmembrane region" description="Helical" evidence="5">
    <location>
        <begin position="21"/>
        <end position="38"/>
    </location>
</feature>
<dbReference type="Proteomes" id="UP001279681">
    <property type="component" value="Unassembled WGS sequence"/>
</dbReference>
<accession>A0ABU4WD63</accession>
<keyword evidence="4 5" id="KW-0472">Membrane</keyword>